<evidence type="ECO:0008006" key="4">
    <source>
        <dbReference type="Google" id="ProtNLM"/>
    </source>
</evidence>
<evidence type="ECO:0000313" key="2">
    <source>
        <dbReference type="EMBL" id="MDQ0225967.1"/>
    </source>
</evidence>
<dbReference type="PROSITE" id="PS51257">
    <property type="entry name" value="PROKAR_LIPOPROTEIN"/>
    <property type="match status" value="1"/>
</dbReference>
<evidence type="ECO:0000256" key="1">
    <source>
        <dbReference type="SAM" id="SignalP"/>
    </source>
</evidence>
<reference evidence="2 3" key="1">
    <citation type="submission" date="2023-07" db="EMBL/GenBank/DDBJ databases">
        <title>Genomic Encyclopedia of Type Strains, Phase IV (KMG-IV): sequencing the most valuable type-strain genomes for metagenomic binning, comparative biology and taxonomic classification.</title>
        <authorList>
            <person name="Goeker M."/>
        </authorList>
    </citation>
    <scope>NUCLEOTIDE SEQUENCE [LARGE SCALE GENOMIC DNA]</scope>
    <source>
        <strain evidence="2 3">DSM 17723</strain>
    </source>
</reference>
<dbReference type="Proteomes" id="UP001232245">
    <property type="component" value="Unassembled WGS sequence"/>
</dbReference>
<proteinExistence type="predicted"/>
<organism evidence="2 3">
    <name type="scientific">Metabacillus niabensis</name>
    <dbReference type="NCBI Taxonomy" id="324854"/>
    <lineage>
        <taxon>Bacteria</taxon>
        <taxon>Bacillati</taxon>
        <taxon>Bacillota</taxon>
        <taxon>Bacilli</taxon>
        <taxon>Bacillales</taxon>
        <taxon>Bacillaceae</taxon>
        <taxon>Metabacillus</taxon>
    </lineage>
</organism>
<keyword evidence="1" id="KW-0732">Signal</keyword>
<name>A0ABT9Z2A4_9BACI</name>
<evidence type="ECO:0000313" key="3">
    <source>
        <dbReference type="Proteomes" id="UP001232245"/>
    </source>
</evidence>
<dbReference type="EMBL" id="JAUSTZ010000003">
    <property type="protein sequence ID" value="MDQ0225967.1"/>
    <property type="molecule type" value="Genomic_DNA"/>
</dbReference>
<sequence length="104" mass="11358">MKKTISLSIIVLLFSFLAACQSVEKENKTSATFTGTIEEINGQSALVSIEEGEILHSGNSVNIDLSVNSKETFHVGDRVKVSYDGEVRESLPLSVNVIDIEMVR</sequence>
<protein>
    <recommendedName>
        <fullName evidence="4">DUF3221 domain-containing protein</fullName>
    </recommendedName>
</protein>
<dbReference type="RefSeq" id="WP_174880606.1">
    <property type="nucleotide sequence ID" value="NZ_CADEPK010000216.1"/>
</dbReference>
<gene>
    <name evidence="2" type="ORF">J2S02_002311</name>
</gene>
<keyword evidence="3" id="KW-1185">Reference proteome</keyword>
<feature type="chain" id="PRO_5045412542" description="DUF3221 domain-containing protein" evidence="1">
    <location>
        <begin position="19"/>
        <end position="104"/>
    </location>
</feature>
<accession>A0ABT9Z2A4</accession>
<comment type="caution">
    <text evidence="2">The sequence shown here is derived from an EMBL/GenBank/DDBJ whole genome shotgun (WGS) entry which is preliminary data.</text>
</comment>
<feature type="signal peptide" evidence="1">
    <location>
        <begin position="1"/>
        <end position="18"/>
    </location>
</feature>